<feature type="domain" description="UBA" evidence="2">
    <location>
        <begin position="358"/>
        <end position="398"/>
    </location>
</feature>
<protein>
    <recommendedName>
        <fullName evidence="6">NEDD8 ultimate buster 1</fullName>
    </recommendedName>
</protein>
<organism evidence="4 5">
    <name type="scientific">Hibiscus sabdariffa</name>
    <name type="common">roselle</name>
    <dbReference type="NCBI Taxonomy" id="183260"/>
    <lineage>
        <taxon>Eukaryota</taxon>
        <taxon>Viridiplantae</taxon>
        <taxon>Streptophyta</taxon>
        <taxon>Embryophyta</taxon>
        <taxon>Tracheophyta</taxon>
        <taxon>Spermatophyta</taxon>
        <taxon>Magnoliopsida</taxon>
        <taxon>eudicotyledons</taxon>
        <taxon>Gunneridae</taxon>
        <taxon>Pentapetalae</taxon>
        <taxon>rosids</taxon>
        <taxon>malvids</taxon>
        <taxon>Malvales</taxon>
        <taxon>Malvaceae</taxon>
        <taxon>Malvoideae</taxon>
        <taxon>Hibiscus</taxon>
    </lineage>
</organism>
<dbReference type="Pfam" id="PF00627">
    <property type="entry name" value="UBA"/>
    <property type="match status" value="1"/>
</dbReference>
<dbReference type="EMBL" id="JBBPBM010000043">
    <property type="protein sequence ID" value="KAK8523587.1"/>
    <property type="molecule type" value="Genomic_DNA"/>
</dbReference>
<dbReference type="PROSITE" id="PS50030">
    <property type="entry name" value="UBA"/>
    <property type="match status" value="3"/>
</dbReference>
<dbReference type="Proteomes" id="UP001472677">
    <property type="component" value="Unassembled WGS sequence"/>
</dbReference>
<evidence type="ECO:0000259" key="2">
    <source>
        <dbReference type="PROSITE" id="PS50030"/>
    </source>
</evidence>
<feature type="domain" description="UBA" evidence="2">
    <location>
        <begin position="286"/>
        <end position="326"/>
    </location>
</feature>
<evidence type="ECO:0000256" key="1">
    <source>
        <dbReference type="SAM" id="MobiDB-lite"/>
    </source>
</evidence>
<evidence type="ECO:0000313" key="5">
    <source>
        <dbReference type="Proteomes" id="UP001472677"/>
    </source>
</evidence>
<accession>A0ABR2CXH2</accession>
<dbReference type="InterPro" id="IPR009060">
    <property type="entry name" value="UBA-like_sf"/>
</dbReference>
<sequence>MAKLRIGGTWVGVLELELENWTVAMLRDEVAKRSNAPRPDSISLISAGKVLKDGDGSQNLTQLGIRDNAKILASRVSVDEGKSLKQELMAEEERSRRLARVKAAATALSKRHVDGSLPLEDFNIELENQGGQKVQLGTETDQRAVMMGLMLHENAKNLLRRQLYKDALEVLTMGEEAFSLCDPKVLEFIDNVPILQIDMVWCYFLLRDISWLSVAGIRLEKAREGLERCHGKDFSRVRLLQAGCQPELALHMRLELLEGVVAYHNGQFDKSKMALASAQAKFSQLQVPDEALSHVMSMGFKERDARRALRLNNQDIVRAVDFLFEEKAKRAQKREDDIRHRKEIMELKQYGVTPLKKAVSLEKLKELVAIGFEKKLAAEALRRNENDFQKALDDLTNPETNSAIQLDIESRKRKREERAANARIEELVSMGFERSRVVAAVQVNETMEQTMSRLLSDDPPPLPTVEANSIGNPAASEPNNVSASTNDTAEGPSTAADEERDVEMEDELARDIGSADALSDYDIEVTKEGEAIQEYLTLLASTDGKEAQSSG</sequence>
<dbReference type="Gene3D" id="3.10.20.90">
    <property type="entry name" value="Phosphatidylinositol 3-kinase Catalytic Subunit, Chain A, domain 1"/>
    <property type="match status" value="1"/>
</dbReference>
<feature type="compositionally biased region" description="Polar residues" evidence="1">
    <location>
        <begin position="466"/>
        <end position="488"/>
    </location>
</feature>
<reference evidence="4 5" key="1">
    <citation type="journal article" date="2024" name="G3 (Bethesda)">
        <title>Genome assembly of Hibiscus sabdariffa L. provides insights into metabolisms of medicinal natural products.</title>
        <authorList>
            <person name="Kim T."/>
        </authorList>
    </citation>
    <scope>NUCLEOTIDE SEQUENCE [LARGE SCALE GENOMIC DNA]</scope>
    <source>
        <strain evidence="4">TK-2024</strain>
        <tissue evidence="4">Old leaves</tissue>
    </source>
</reference>
<name>A0ABR2CXH2_9ROSI</name>
<gene>
    <name evidence="4" type="ORF">V6N12_048104</name>
</gene>
<dbReference type="CDD" id="cd14270">
    <property type="entry name" value="UBA"/>
    <property type="match status" value="1"/>
</dbReference>
<feature type="compositionally biased region" description="Acidic residues" evidence="1">
    <location>
        <begin position="496"/>
        <end position="508"/>
    </location>
</feature>
<evidence type="ECO:0000313" key="4">
    <source>
        <dbReference type="EMBL" id="KAK8523587.1"/>
    </source>
</evidence>
<dbReference type="PROSITE" id="PS50053">
    <property type="entry name" value="UBIQUITIN_2"/>
    <property type="match status" value="1"/>
</dbReference>
<feature type="region of interest" description="Disordered" evidence="1">
    <location>
        <begin position="450"/>
        <end position="518"/>
    </location>
</feature>
<dbReference type="PANTHER" id="PTHR12948:SF3">
    <property type="entry name" value="NEDD8 ULTIMATE BUSTER 1"/>
    <property type="match status" value="1"/>
</dbReference>
<feature type="domain" description="Ubiquitin-like" evidence="3">
    <location>
        <begin position="22"/>
        <end position="71"/>
    </location>
</feature>
<dbReference type="SUPFAM" id="SSF54236">
    <property type="entry name" value="Ubiquitin-like"/>
    <property type="match status" value="1"/>
</dbReference>
<dbReference type="Gene3D" id="1.10.8.10">
    <property type="entry name" value="DNA helicase RuvA subunit, C-terminal domain"/>
    <property type="match status" value="2"/>
</dbReference>
<dbReference type="PANTHER" id="PTHR12948">
    <property type="entry name" value="NEDD8 ULTIMATE BUSTER-1 BS4 PROTEIN"/>
    <property type="match status" value="1"/>
</dbReference>
<dbReference type="SUPFAM" id="SSF46934">
    <property type="entry name" value="UBA-like"/>
    <property type="match status" value="3"/>
</dbReference>
<dbReference type="InterPro" id="IPR039749">
    <property type="entry name" value="NUB1"/>
</dbReference>
<dbReference type="InterPro" id="IPR015940">
    <property type="entry name" value="UBA"/>
</dbReference>
<comment type="caution">
    <text evidence="4">The sequence shown here is derived from an EMBL/GenBank/DDBJ whole genome shotgun (WGS) entry which is preliminary data.</text>
</comment>
<dbReference type="InterPro" id="IPR000626">
    <property type="entry name" value="Ubiquitin-like_dom"/>
</dbReference>
<dbReference type="SMART" id="SM00165">
    <property type="entry name" value="UBA"/>
    <property type="match status" value="3"/>
</dbReference>
<dbReference type="InterPro" id="IPR029071">
    <property type="entry name" value="Ubiquitin-like_domsf"/>
</dbReference>
<keyword evidence="5" id="KW-1185">Reference proteome</keyword>
<proteinExistence type="predicted"/>
<evidence type="ECO:0008006" key="6">
    <source>
        <dbReference type="Google" id="ProtNLM"/>
    </source>
</evidence>
<feature type="domain" description="UBA" evidence="2">
    <location>
        <begin position="414"/>
        <end position="458"/>
    </location>
</feature>
<evidence type="ECO:0000259" key="3">
    <source>
        <dbReference type="PROSITE" id="PS50053"/>
    </source>
</evidence>